<evidence type="ECO:0000313" key="1">
    <source>
        <dbReference type="EMBL" id="CAG8853375.1"/>
    </source>
</evidence>
<accession>A0ABN7XF32</accession>
<sequence length="42" mass="4956">FTKQPTATEIISHWLSEMDQEKNGEIKKQFLKADKINKTYQS</sequence>
<feature type="non-terminal residue" evidence="1">
    <location>
        <position position="1"/>
    </location>
</feature>
<name>A0ABN7XF32_GIGMA</name>
<evidence type="ECO:0000313" key="2">
    <source>
        <dbReference type="Proteomes" id="UP000789901"/>
    </source>
</evidence>
<organism evidence="1 2">
    <name type="scientific">Gigaspora margarita</name>
    <dbReference type="NCBI Taxonomy" id="4874"/>
    <lineage>
        <taxon>Eukaryota</taxon>
        <taxon>Fungi</taxon>
        <taxon>Fungi incertae sedis</taxon>
        <taxon>Mucoromycota</taxon>
        <taxon>Glomeromycotina</taxon>
        <taxon>Glomeromycetes</taxon>
        <taxon>Diversisporales</taxon>
        <taxon>Gigasporaceae</taxon>
        <taxon>Gigaspora</taxon>
    </lineage>
</organism>
<feature type="non-terminal residue" evidence="1">
    <location>
        <position position="42"/>
    </location>
</feature>
<gene>
    <name evidence="1" type="ORF">GMARGA_LOCUS42196</name>
</gene>
<protein>
    <submittedName>
        <fullName evidence="1">14182_t:CDS:1</fullName>
    </submittedName>
</protein>
<keyword evidence="2" id="KW-1185">Reference proteome</keyword>
<proteinExistence type="predicted"/>
<dbReference type="EMBL" id="CAJVQB010123321">
    <property type="protein sequence ID" value="CAG8853375.1"/>
    <property type="molecule type" value="Genomic_DNA"/>
</dbReference>
<comment type="caution">
    <text evidence="1">The sequence shown here is derived from an EMBL/GenBank/DDBJ whole genome shotgun (WGS) entry which is preliminary data.</text>
</comment>
<dbReference type="Proteomes" id="UP000789901">
    <property type="component" value="Unassembled WGS sequence"/>
</dbReference>
<reference evidence="1 2" key="1">
    <citation type="submission" date="2021-06" db="EMBL/GenBank/DDBJ databases">
        <authorList>
            <person name="Kallberg Y."/>
            <person name="Tangrot J."/>
            <person name="Rosling A."/>
        </authorList>
    </citation>
    <scope>NUCLEOTIDE SEQUENCE [LARGE SCALE GENOMIC DNA]</scope>
    <source>
        <strain evidence="1 2">120-4 pot B 10/14</strain>
    </source>
</reference>